<dbReference type="SUPFAM" id="SSF53448">
    <property type="entry name" value="Nucleotide-diphospho-sugar transferases"/>
    <property type="match status" value="1"/>
</dbReference>
<organism evidence="1 2">
    <name type="scientific">Aureimonas ureilytica</name>
    <dbReference type="NCBI Taxonomy" id="401562"/>
    <lineage>
        <taxon>Bacteria</taxon>
        <taxon>Pseudomonadati</taxon>
        <taxon>Pseudomonadota</taxon>
        <taxon>Alphaproteobacteria</taxon>
        <taxon>Hyphomicrobiales</taxon>
        <taxon>Aurantimonadaceae</taxon>
        <taxon>Aureimonas</taxon>
    </lineage>
</organism>
<name>A0A175RJH2_9HYPH</name>
<evidence type="ECO:0000313" key="2">
    <source>
        <dbReference type="Proteomes" id="UP000078529"/>
    </source>
</evidence>
<dbReference type="Gene3D" id="3.90.550.10">
    <property type="entry name" value="Spore Coat Polysaccharide Biosynthesis Protein SpsA, Chain A"/>
    <property type="match status" value="1"/>
</dbReference>
<dbReference type="InterPro" id="IPR029044">
    <property type="entry name" value="Nucleotide-diphossugar_trans"/>
</dbReference>
<protein>
    <submittedName>
        <fullName evidence="1">Nucleotidyltransferase</fullName>
    </submittedName>
</protein>
<gene>
    <name evidence="1" type="ORF">NS365_18110</name>
</gene>
<dbReference type="EMBL" id="LDQA01000052">
    <property type="protein sequence ID" value="KTR03513.1"/>
    <property type="molecule type" value="Genomic_DNA"/>
</dbReference>
<dbReference type="GO" id="GO:0016740">
    <property type="term" value="F:transferase activity"/>
    <property type="evidence" value="ECO:0007669"/>
    <property type="project" value="UniProtKB-KW"/>
</dbReference>
<proteinExistence type="predicted"/>
<evidence type="ECO:0000313" key="1">
    <source>
        <dbReference type="EMBL" id="KTR03513.1"/>
    </source>
</evidence>
<comment type="caution">
    <text evidence="1">The sequence shown here is derived from an EMBL/GenBank/DDBJ whole genome shotgun (WGS) entry which is preliminary data.</text>
</comment>
<dbReference type="Proteomes" id="UP000078529">
    <property type="component" value="Unassembled WGS sequence"/>
</dbReference>
<keyword evidence="2" id="KW-1185">Reference proteome</keyword>
<dbReference type="PATRIC" id="fig|401562.4.peg.3549"/>
<dbReference type="AlphaFoldDB" id="A0A175RJH2"/>
<accession>A0A175RJH2</accession>
<keyword evidence="1" id="KW-0808">Transferase</keyword>
<reference evidence="1 2" key="1">
    <citation type="journal article" date="2016" name="Front. Microbiol.">
        <title>Genomic Resource of Rice Seed Associated Bacteria.</title>
        <authorList>
            <person name="Midha S."/>
            <person name="Bansal K."/>
            <person name="Sharma S."/>
            <person name="Kumar N."/>
            <person name="Patil P.P."/>
            <person name="Chaudhry V."/>
            <person name="Patil P.B."/>
        </authorList>
    </citation>
    <scope>NUCLEOTIDE SEQUENCE [LARGE SCALE GENOMIC DNA]</scope>
    <source>
        <strain evidence="1 2">NS365</strain>
    </source>
</reference>
<dbReference type="RefSeq" id="WP_058601694.1">
    <property type="nucleotide sequence ID" value="NZ_LDQA01000052.1"/>
</dbReference>
<sequence>MNILIPMAGAGSRFIDAGYTLHKPVIPVSSRRQTRQVPMVVAAVEDLPVAFDAPDTELHFVIRDFHQADGVDEELRAHFPSARFTVVDRLTEGQASTCLMARNVIGNSAPLLIAACDNGMDVDAAAFRRLSAEADALIFTFRGNEAVLAKPSAYGWIRTEGERALDVSIKVPVSSNPLEDHAVVGTFWFRHGHDFVRAAEEMIAANDRIHGEFYVDQIFRYMIQSGLDVRVMEISRYVCWGTPTDYENFERSLAYWTSFVQEESKS</sequence>